<feature type="compositionally biased region" description="Low complexity" evidence="2">
    <location>
        <begin position="531"/>
        <end position="552"/>
    </location>
</feature>
<dbReference type="GO" id="GO:0000159">
    <property type="term" value="C:protein phosphatase type 2A complex"/>
    <property type="evidence" value="ECO:0000318"/>
    <property type="project" value="GO_Central"/>
</dbReference>
<feature type="region of interest" description="Disordered" evidence="2">
    <location>
        <begin position="496"/>
        <end position="562"/>
    </location>
</feature>
<dbReference type="GO" id="GO:0005829">
    <property type="term" value="C:cytosol"/>
    <property type="evidence" value="ECO:0000318"/>
    <property type="project" value="GO_Central"/>
</dbReference>
<dbReference type="PIRSF" id="PIRSF028043">
    <property type="entry name" value="PP2A_B56"/>
    <property type="match status" value="1"/>
</dbReference>
<protein>
    <submittedName>
        <fullName evidence="3">Serine/threonine protein phosphatase 2A regulatory subunit</fullName>
    </submittedName>
</protein>
<keyword evidence="4" id="KW-1185">Reference proteome</keyword>
<proteinExistence type="inferred from homology"/>
<feature type="region of interest" description="Disordered" evidence="2">
    <location>
        <begin position="1"/>
        <end position="28"/>
    </location>
</feature>
<dbReference type="GO" id="GO:0009408">
    <property type="term" value="P:response to heat"/>
    <property type="evidence" value="ECO:0007669"/>
    <property type="project" value="EnsemblMetazoa"/>
</dbReference>
<dbReference type="PANTHER" id="PTHR10257:SF5">
    <property type="entry name" value="WIDERBORST, ISOFORM H"/>
    <property type="match status" value="1"/>
</dbReference>
<dbReference type="GO" id="GO:0005634">
    <property type="term" value="C:nucleus"/>
    <property type="evidence" value="ECO:0000318"/>
    <property type="project" value="GO_Central"/>
</dbReference>
<dbReference type="GO" id="GO:0072542">
    <property type="term" value="F:protein phosphatase activator activity"/>
    <property type="evidence" value="ECO:0000318"/>
    <property type="project" value="GO_Central"/>
</dbReference>
<accession>A0A8R1UAY2</accession>
<dbReference type="GO" id="GO:0046627">
    <property type="term" value="P:negative regulation of insulin receptor signaling pathway"/>
    <property type="evidence" value="ECO:0000318"/>
    <property type="project" value="GO_Central"/>
</dbReference>
<dbReference type="GO" id="GO:0007165">
    <property type="term" value="P:signal transduction"/>
    <property type="evidence" value="ECO:0007669"/>
    <property type="project" value="InterPro"/>
</dbReference>
<dbReference type="InterPro" id="IPR002554">
    <property type="entry name" value="PP2A_B56"/>
</dbReference>
<evidence type="ECO:0000313" key="3">
    <source>
        <dbReference type="EnsemblMetazoa" id="PPA17011.1"/>
    </source>
</evidence>
<dbReference type="FunFam" id="1.25.10.10:FF:000353">
    <property type="entry name" value="Serine/threonine-protein phosphatase 2A 56 kDa regulatory subunit"/>
    <property type="match status" value="1"/>
</dbReference>
<accession>A0A2A6BRM4</accession>
<dbReference type="GO" id="GO:1903863">
    <property type="term" value="P:P granule assembly"/>
    <property type="evidence" value="ECO:0007669"/>
    <property type="project" value="EnsemblMetazoa"/>
</dbReference>
<dbReference type="InterPro" id="IPR011989">
    <property type="entry name" value="ARM-like"/>
</dbReference>
<dbReference type="OrthoDB" id="10264446at2759"/>
<reference evidence="4" key="1">
    <citation type="journal article" date="2008" name="Nat. Genet.">
        <title>The Pristionchus pacificus genome provides a unique perspective on nematode lifestyle and parasitism.</title>
        <authorList>
            <person name="Dieterich C."/>
            <person name="Clifton S.W."/>
            <person name="Schuster L.N."/>
            <person name="Chinwalla A."/>
            <person name="Delehaunty K."/>
            <person name="Dinkelacker I."/>
            <person name="Fulton L."/>
            <person name="Fulton R."/>
            <person name="Godfrey J."/>
            <person name="Minx P."/>
            <person name="Mitreva M."/>
            <person name="Roeseler W."/>
            <person name="Tian H."/>
            <person name="Witte H."/>
            <person name="Yang S.P."/>
            <person name="Wilson R.K."/>
            <person name="Sommer R.J."/>
        </authorList>
    </citation>
    <scope>NUCLEOTIDE SEQUENCE [LARGE SCALE GENOMIC DNA]</scope>
    <source>
        <strain evidence="4">PS312</strain>
    </source>
</reference>
<sequence length="562" mass="63559">MSAGDGKHNLMGGAPHQVPPPRTQGAATGGMQLSATANQFVDKIDPFAKRGASRRRRVVNSSRYHTENEPELAQLALIRETSASEQQALVIQKLMQCQKVFDFYDPVAQLKSKEIKRAALNELIDHMTSTKGAISENIYPEVVKMVSKNIFRVLPPSDNSEFDPEEDEPTLEVSWPHLQLVYELFLRFLESPDFQASIGKKYIDQRFVLQLLELFDSEDPRERDFLKTVLHRIYGKFLGLRAFIRKQINNMFLSFVFETDSFNGVGELLEILGSIINGFALPLKQEHKVFLVKVIKLTDPVKREFYGSLKFEETALRALATAQAALPLHVPCTEVELWNDYGFALQLAYCVVQFIEKDSTLTPQEVMFLGEVEEILDIIEPDQFKKIIDPLFRQLSKCVSSPHFQVAERALYFWNNEYIISLIEETSAQVMPIMFPALYRISKEHWNQTIVALVYNVLKTFMEMNGKLFDELTGTYKMERQRERKREKDREDLWKKLDQLEINPPDPTKPPKILSEESLFTFAPASGGGSSAPTVVAASPPSAGAAAAGGVALSTSPGQRKS</sequence>
<dbReference type="GO" id="GO:0040024">
    <property type="term" value="P:dauer larval development"/>
    <property type="evidence" value="ECO:0007669"/>
    <property type="project" value="EnsemblMetazoa"/>
</dbReference>
<dbReference type="Proteomes" id="UP000005239">
    <property type="component" value="Unassembled WGS sequence"/>
</dbReference>
<dbReference type="SUPFAM" id="SSF48371">
    <property type="entry name" value="ARM repeat"/>
    <property type="match status" value="1"/>
</dbReference>
<dbReference type="FunFam" id="1.25.10.10:FF:000688">
    <property type="entry name" value="Serine/threonine protein phosphatase 2A regulatory subunit"/>
    <property type="match status" value="1"/>
</dbReference>
<dbReference type="EnsemblMetazoa" id="PPA17011.1">
    <property type="protein sequence ID" value="PPA17011.1"/>
    <property type="gene ID" value="WBGene00106565"/>
</dbReference>
<dbReference type="GO" id="GO:0004722">
    <property type="term" value="F:protein serine/threonine phosphatase activity"/>
    <property type="evidence" value="ECO:0007669"/>
    <property type="project" value="EnsemblMetazoa"/>
</dbReference>
<reference evidence="3" key="2">
    <citation type="submission" date="2022-06" db="UniProtKB">
        <authorList>
            <consortium name="EnsemblMetazoa"/>
        </authorList>
    </citation>
    <scope>IDENTIFICATION</scope>
    <source>
        <strain evidence="3">PS312</strain>
    </source>
</reference>
<dbReference type="Pfam" id="PF01603">
    <property type="entry name" value="B56"/>
    <property type="match status" value="2"/>
</dbReference>
<name>A0A2A6BRM4_PRIPA</name>
<dbReference type="GO" id="GO:0008340">
    <property type="term" value="P:determination of adult lifespan"/>
    <property type="evidence" value="ECO:0007669"/>
    <property type="project" value="EnsemblMetazoa"/>
</dbReference>
<gene>
    <name evidence="3" type="primary">WBGene00106565</name>
</gene>
<dbReference type="AlphaFoldDB" id="A0A2A6BRM4"/>
<evidence type="ECO:0000313" key="4">
    <source>
        <dbReference type="Proteomes" id="UP000005239"/>
    </source>
</evidence>
<comment type="similarity">
    <text evidence="1">Belongs to the phosphatase 2A regulatory subunit B56 family.</text>
</comment>
<dbReference type="InterPro" id="IPR016024">
    <property type="entry name" value="ARM-type_fold"/>
</dbReference>
<dbReference type="GO" id="GO:0010883">
    <property type="term" value="P:regulation of lipid storage"/>
    <property type="evidence" value="ECO:0007669"/>
    <property type="project" value="EnsemblMetazoa"/>
</dbReference>
<dbReference type="Gene3D" id="1.25.10.10">
    <property type="entry name" value="Leucine-rich Repeat Variant"/>
    <property type="match status" value="1"/>
</dbReference>
<dbReference type="PANTHER" id="PTHR10257">
    <property type="entry name" value="SERINE/THREONINE PROTEIN PHOSPHATASE 2A PP2A REGULATORY SUBUNIT B"/>
    <property type="match status" value="1"/>
</dbReference>
<dbReference type="GO" id="GO:0019901">
    <property type="term" value="F:protein kinase binding"/>
    <property type="evidence" value="ECO:0007669"/>
    <property type="project" value="EnsemblMetazoa"/>
</dbReference>
<evidence type="ECO:0000256" key="2">
    <source>
        <dbReference type="SAM" id="MobiDB-lite"/>
    </source>
</evidence>
<feature type="compositionally biased region" description="Polar residues" evidence="2">
    <location>
        <begin position="553"/>
        <end position="562"/>
    </location>
</feature>
<organism evidence="3 4">
    <name type="scientific">Pristionchus pacificus</name>
    <name type="common">Parasitic nematode worm</name>
    <dbReference type="NCBI Taxonomy" id="54126"/>
    <lineage>
        <taxon>Eukaryota</taxon>
        <taxon>Metazoa</taxon>
        <taxon>Ecdysozoa</taxon>
        <taxon>Nematoda</taxon>
        <taxon>Chromadorea</taxon>
        <taxon>Rhabditida</taxon>
        <taxon>Rhabditina</taxon>
        <taxon>Diplogasteromorpha</taxon>
        <taxon>Diplogasteroidea</taxon>
        <taxon>Neodiplogasteridae</taxon>
        <taxon>Pristionchus</taxon>
    </lineage>
</organism>
<evidence type="ECO:0000256" key="1">
    <source>
        <dbReference type="ARBA" id="ARBA00009745"/>
    </source>
</evidence>